<keyword evidence="9 13" id="KW-0378">Hydrolase</keyword>
<dbReference type="Pfam" id="PF14432">
    <property type="entry name" value="DYW_deaminase"/>
    <property type="match status" value="1"/>
</dbReference>
<feature type="repeat" description="PPR" evidence="12">
    <location>
        <begin position="261"/>
        <end position="295"/>
    </location>
</feature>
<evidence type="ECO:0000256" key="1">
    <source>
        <dbReference type="ARBA" id="ARBA00004613"/>
    </source>
</evidence>
<dbReference type="GO" id="GO:0005576">
    <property type="term" value="C:extracellular region"/>
    <property type="evidence" value="ECO:0007669"/>
    <property type="project" value="UniProtKB-SubCell"/>
</dbReference>
<dbReference type="InterPro" id="IPR011990">
    <property type="entry name" value="TPR-like_helical_dom_sf"/>
</dbReference>
<evidence type="ECO:0000256" key="12">
    <source>
        <dbReference type="PROSITE-ProRule" id="PRU00708"/>
    </source>
</evidence>
<protein>
    <recommendedName>
        <fullName evidence="13">Carboxypeptidase</fullName>
        <ecNumber evidence="13">3.4.16.-</ecNumber>
    </recommendedName>
</protein>
<evidence type="ECO:0000256" key="6">
    <source>
        <dbReference type="ARBA" id="ARBA00022670"/>
    </source>
</evidence>
<dbReference type="GO" id="GO:0005773">
    <property type="term" value="C:vacuole"/>
    <property type="evidence" value="ECO:0007669"/>
    <property type="project" value="TreeGrafter"/>
</dbReference>
<keyword evidence="10" id="KW-1015">Disulfide bond</keyword>
<dbReference type="GO" id="GO:0004185">
    <property type="term" value="F:serine-type carboxypeptidase activity"/>
    <property type="evidence" value="ECO:0007669"/>
    <property type="project" value="UniProtKB-UniRule"/>
</dbReference>
<feature type="compositionally biased region" description="Polar residues" evidence="14">
    <location>
        <begin position="119"/>
        <end position="128"/>
    </location>
</feature>
<dbReference type="PROSITE" id="PS00131">
    <property type="entry name" value="CARBOXYPEPT_SER_SER"/>
    <property type="match status" value="3"/>
</dbReference>
<feature type="compositionally biased region" description="Low complexity" evidence="14">
    <location>
        <begin position="109"/>
        <end position="118"/>
    </location>
</feature>
<evidence type="ECO:0000256" key="8">
    <source>
        <dbReference type="ARBA" id="ARBA00022737"/>
    </source>
</evidence>
<evidence type="ECO:0000256" key="10">
    <source>
        <dbReference type="ARBA" id="ARBA00023157"/>
    </source>
</evidence>
<dbReference type="OrthoDB" id="443318at2759"/>
<feature type="domain" description="DYW" evidence="15">
    <location>
        <begin position="356"/>
        <end position="438"/>
    </location>
</feature>
<accession>A0A5N6MYT8</accession>
<dbReference type="FunFam" id="3.40.50.1820:FF:000030">
    <property type="entry name" value="Carboxypeptidase"/>
    <property type="match status" value="2"/>
</dbReference>
<evidence type="ECO:0000256" key="11">
    <source>
        <dbReference type="ARBA" id="ARBA00023180"/>
    </source>
</evidence>
<keyword evidence="8" id="KW-0677">Repeat</keyword>
<evidence type="ECO:0000256" key="7">
    <source>
        <dbReference type="ARBA" id="ARBA00022729"/>
    </source>
</evidence>
<dbReference type="InterPro" id="IPR002885">
    <property type="entry name" value="PPR_rpt"/>
</dbReference>
<comment type="subcellular location">
    <subcellularLocation>
        <location evidence="1">Secreted</location>
    </subcellularLocation>
</comment>
<proteinExistence type="inferred from homology"/>
<dbReference type="PROSITE" id="PS51375">
    <property type="entry name" value="PPR"/>
    <property type="match status" value="1"/>
</dbReference>
<dbReference type="SUPFAM" id="SSF53474">
    <property type="entry name" value="alpha/beta-Hydrolases"/>
    <property type="match status" value="3"/>
</dbReference>
<evidence type="ECO:0000259" key="15">
    <source>
        <dbReference type="Pfam" id="PF14432"/>
    </source>
</evidence>
<reference evidence="16 17" key="1">
    <citation type="submission" date="2019-05" db="EMBL/GenBank/DDBJ databases">
        <title>Mikania micrantha, genome provides insights into the molecular mechanism of rapid growth.</title>
        <authorList>
            <person name="Liu B."/>
        </authorList>
    </citation>
    <scope>NUCLEOTIDE SEQUENCE [LARGE SCALE GENOMIC DNA]</scope>
    <source>
        <strain evidence="16">NLD-2019</strain>
        <tissue evidence="16">Leaf</tissue>
    </source>
</reference>
<evidence type="ECO:0000256" key="9">
    <source>
        <dbReference type="ARBA" id="ARBA00022801"/>
    </source>
</evidence>
<dbReference type="GO" id="GO:0006508">
    <property type="term" value="P:proteolysis"/>
    <property type="evidence" value="ECO:0007669"/>
    <property type="project" value="UniProtKB-KW"/>
</dbReference>
<dbReference type="Pfam" id="PF00450">
    <property type="entry name" value="Peptidase_S10"/>
    <property type="match status" value="3"/>
</dbReference>
<feature type="region of interest" description="Disordered" evidence="14">
    <location>
        <begin position="137"/>
        <end position="164"/>
    </location>
</feature>
<evidence type="ECO:0000256" key="14">
    <source>
        <dbReference type="SAM" id="MobiDB-lite"/>
    </source>
</evidence>
<name>A0A5N6MYT8_9ASTR</name>
<keyword evidence="7" id="KW-0732">Signal</keyword>
<keyword evidence="17" id="KW-1185">Reference proteome</keyword>
<feature type="compositionally biased region" description="Polar residues" evidence="14">
    <location>
        <begin position="154"/>
        <end position="164"/>
    </location>
</feature>
<dbReference type="InterPro" id="IPR018202">
    <property type="entry name" value="Ser_caboxypep_ser_AS"/>
</dbReference>
<dbReference type="PRINTS" id="PR00724">
    <property type="entry name" value="CRBOXYPTASEC"/>
</dbReference>
<dbReference type="PROSITE" id="PS00560">
    <property type="entry name" value="CARBOXYPEPT_SER_HIS"/>
    <property type="match status" value="1"/>
</dbReference>
<keyword evidence="11" id="KW-0325">Glycoprotein</keyword>
<dbReference type="Proteomes" id="UP000326396">
    <property type="component" value="Linkage Group LG4"/>
</dbReference>
<dbReference type="Gene3D" id="3.40.50.1820">
    <property type="entry name" value="alpha/beta hydrolase"/>
    <property type="match status" value="3"/>
</dbReference>
<evidence type="ECO:0000313" key="16">
    <source>
        <dbReference type="EMBL" id="KAD4179207.1"/>
    </source>
</evidence>
<organism evidence="16 17">
    <name type="scientific">Mikania micrantha</name>
    <name type="common">bitter vine</name>
    <dbReference type="NCBI Taxonomy" id="192012"/>
    <lineage>
        <taxon>Eukaryota</taxon>
        <taxon>Viridiplantae</taxon>
        <taxon>Streptophyta</taxon>
        <taxon>Embryophyta</taxon>
        <taxon>Tracheophyta</taxon>
        <taxon>Spermatophyta</taxon>
        <taxon>Magnoliopsida</taxon>
        <taxon>eudicotyledons</taxon>
        <taxon>Gunneridae</taxon>
        <taxon>Pentapetalae</taxon>
        <taxon>asterids</taxon>
        <taxon>campanulids</taxon>
        <taxon>Asterales</taxon>
        <taxon>Asteraceae</taxon>
        <taxon>Asteroideae</taxon>
        <taxon>Heliantheae alliance</taxon>
        <taxon>Eupatorieae</taxon>
        <taxon>Mikania</taxon>
    </lineage>
</organism>
<dbReference type="PANTHER" id="PTHR11802">
    <property type="entry name" value="SERINE PROTEASE FAMILY S10 SERINE CARBOXYPEPTIDASE"/>
    <property type="match status" value="1"/>
</dbReference>
<sequence length="1804" mass="202220">MAFLMAIRRANFASSFKVTSLRSPDSLFVRNALKSFSTSTAPNTFDLPPNAQANPNQWNQPLNNQWDNRNQGYNHPQNPQNHPPHAPQQSFYPDNSNQRRNVQQQNYYQNPNQRSNYSPNQGHQSFHQENANQRQNYYPTNTNQRQNYPPHGTVQRQNFPQQNHGSTVKVDLLSVCKEGKLKEAIELMGQGELADAECFGVLFGLCGKSKKLEDAKKVHDYFLRSSYRGDIQLNHMVIDMYSKCGSMVDARRVFDHISDRNMDSWHWIIHGYAANGLGDDGLEMYEQMRNFGLQPNEETFLAVLESSDPKKIPTPLAKKFTAISMLEGKNRVGEFRNPTLYKDEEKFRAANKEQSYVPDTRYVLHDIDQEAKEQALLYHSERLAIAYGLISTPARTPLRIIKNLRVCGDCHNAIKIMSRIVGRELIVRDNKSIDHCSSARNGFGVIVVKYGKCIHGNNYLCGTVDAIIPVLLRLLLVFVSCYGGNGYDTLEKILPIRRWVLNHVRNEDHSPEYSNSLVYMGPQNGMKDVDKISSLPGQPAGTDFDQFSGYVTVDPNHGRALFYYLAESRSNSSTDPLVLWLNGGPGCSSFGYGAMRELGPFRVNADNATLSHNKHAWNNIANVLFLESPAGVGFSYSNTSSDYITDDAQTAKDSYTFLINWLERFPGYKTRDFYIMGESYAGHYVPQLAQLILQNNKITNQTVINLKGIALGNADLDEETGNTGMFDHLWTHAIISDEIHEGIISNCNFSEGATITDACNDYQNQTLAAISNIFLYDIYAPLCSPLRNSTPSISGFDPCTDSYILGYLNTPVVQESLHAKPLQWESCNHFIETHWKDMPYTVLPVIQDLMATGIKIWIYSGDTDGRVSVTTSRYSINKLETSVKIPWYPWMYQGEIAFQLSIHFGLLIFVSCYGGDGYDPLENALKIQLSKRLVLNHETNEYHSAEYSNSPVYMGPQDGLKDVDKISSLPGQPAGTDFDQYSGYVTIDPNHGRALFYYLAESPVNSSTNPLVLWLNGGPGCSSFGNGAMMELGPFRVNADNTTLSRNKYAWNNVANVLFLESPAGVGFSYSNTSSDYITGDVQTAKDSYTFLINWLERFPEYKTRDFYIAGESYAGHYVPQLAQIILQKNKITNQTVINLKGIALGNAYVDYETLKTGLYDYFWTHAIISDEIHEGIISNCNFSEGATITDACIDYQYQAYAAKSNIFFYDIYAPLCSPFNTSTPSISVFDPCTENYILGYLNTPYVQQALHAKPVKWESCSGLIGAHWKDMPLTVLPVIQNLMASGINVWIYRQVNIICACVRVFFFWGGGGVTMHIYLTKNMTTTKIAVEIQMGDLLVFVSCYGSNGYDPLENVLKIQRLRRTTLNHASKDVTAEYSYSPVYVGPQDGLKDADKISELPGQPAGTKFDQYSGYVTVDPNHGRALFYYLAESPENSSTNALVLWLNGGPGCSSFGNGAMMELGPFRVSADSTTLSWNKYAWNNVANVLFLESPAGVGFSYSNTTSDYQTGDIQTAKDSYTFLVNWLERFPEYKTRDFYIAGESYAGHYVPQLAQLILQNNKITNQTVINLKGIAIGNAYVDDETENTGMFDYFWSHAIISDEIHQGIISNCNFTEGGTITAACDDYQGQAKAAKSNIYFYDIYAPLCSSSSNSTPSISQFDPCTTNYIKTYLNTPSVQQSLHAKPVQWESCNDLIGIYWKDSPFTVLPVIQDLMASGISVWIYSGDTDGRVPVTTSRYSINKLQTSVKTPWYPWMYEGEVGGYVVGYQNLTFVTIRGAGHFVPSYQPARGLAFFSSFLEGKLP</sequence>
<dbReference type="InterPro" id="IPR033124">
    <property type="entry name" value="Ser_caboxypep_his_AS"/>
</dbReference>
<comment type="caution">
    <text evidence="16">The sequence shown here is derived from an EMBL/GenBank/DDBJ whole genome shotgun (WGS) entry which is preliminary data.</text>
</comment>
<dbReference type="Gene3D" id="6.10.250.940">
    <property type="match status" value="2"/>
</dbReference>
<evidence type="ECO:0000313" key="17">
    <source>
        <dbReference type="Proteomes" id="UP000326396"/>
    </source>
</evidence>
<dbReference type="InterPro" id="IPR032867">
    <property type="entry name" value="DYW_dom"/>
</dbReference>
<keyword evidence="4" id="KW-0964">Secreted</keyword>
<feature type="compositionally biased region" description="Polar residues" evidence="14">
    <location>
        <begin position="137"/>
        <end position="147"/>
    </location>
</feature>
<dbReference type="Gene3D" id="3.40.50.11320">
    <property type="match status" value="2"/>
</dbReference>
<dbReference type="Gene3D" id="1.25.40.10">
    <property type="entry name" value="Tetratricopeptide repeat domain"/>
    <property type="match status" value="1"/>
</dbReference>
<dbReference type="InterPro" id="IPR029058">
    <property type="entry name" value="AB_hydrolase_fold"/>
</dbReference>
<feature type="region of interest" description="Disordered" evidence="14">
    <location>
        <begin position="109"/>
        <end position="128"/>
    </location>
</feature>
<evidence type="ECO:0000256" key="5">
    <source>
        <dbReference type="ARBA" id="ARBA00022645"/>
    </source>
</evidence>
<dbReference type="Pfam" id="PF01535">
    <property type="entry name" value="PPR"/>
    <property type="match status" value="1"/>
</dbReference>
<dbReference type="EC" id="3.4.16.-" evidence="13"/>
<dbReference type="InterPro" id="IPR001563">
    <property type="entry name" value="Peptidase_S10"/>
</dbReference>
<dbReference type="FunFam" id="3.40.50.11320:FF:000001">
    <property type="entry name" value="Carboxypeptidase"/>
    <property type="match status" value="1"/>
</dbReference>
<keyword evidence="5 13" id="KW-0121">Carboxypeptidase</keyword>
<feature type="compositionally biased region" description="Low complexity" evidence="14">
    <location>
        <begin position="46"/>
        <end position="80"/>
    </location>
</feature>
<dbReference type="PANTHER" id="PTHR11802:SF460">
    <property type="entry name" value="CARBOXYPEPTIDASE"/>
    <property type="match status" value="1"/>
</dbReference>
<dbReference type="GO" id="GO:0008270">
    <property type="term" value="F:zinc ion binding"/>
    <property type="evidence" value="ECO:0007669"/>
    <property type="project" value="InterPro"/>
</dbReference>
<dbReference type="EMBL" id="SZYD01000014">
    <property type="protein sequence ID" value="KAD4179207.1"/>
    <property type="molecule type" value="Genomic_DNA"/>
</dbReference>
<evidence type="ECO:0000256" key="2">
    <source>
        <dbReference type="ARBA" id="ARBA00006643"/>
    </source>
</evidence>
<keyword evidence="6 13" id="KW-0645">Protease</keyword>
<comment type="similarity">
    <text evidence="2">Belongs to the PPR family. PCMP-H subfamily.</text>
</comment>
<dbReference type="NCBIfam" id="TIGR00756">
    <property type="entry name" value="PPR"/>
    <property type="match status" value="1"/>
</dbReference>
<feature type="region of interest" description="Disordered" evidence="14">
    <location>
        <begin position="40"/>
        <end position="96"/>
    </location>
</feature>
<gene>
    <name evidence="16" type="ORF">E3N88_27798</name>
</gene>
<evidence type="ECO:0000256" key="4">
    <source>
        <dbReference type="ARBA" id="ARBA00022525"/>
    </source>
</evidence>
<comment type="similarity">
    <text evidence="3 13">Belongs to the peptidase S10 family.</text>
</comment>
<evidence type="ECO:0000256" key="13">
    <source>
        <dbReference type="RuleBase" id="RU361156"/>
    </source>
</evidence>
<dbReference type="FunFam" id="3.40.50.1820:FF:000573">
    <property type="entry name" value="Carboxypeptidase"/>
    <property type="match status" value="1"/>
</dbReference>
<evidence type="ECO:0000256" key="3">
    <source>
        <dbReference type="ARBA" id="ARBA00009431"/>
    </source>
</evidence>